<dbReference type="InterPro" id="IPR017946">
    <property type="entry name" value="PLC-like_Pdiesterase_TIM-brl"/>
</dbReference>
<evidence type="ECO:0000313" key="2">
    <source>
        <dbReference type="EMBL" id="AKL96420.1"/>
    </source>
</evidence>
<dbReference type="AlphaFoldDB" id="A0A0G3WEW2"/>
<sequence>MDNSIIAHRGWSSRGPENTLYAIELALKEKKIDKIEIDVQMTKDGIIVLHHDFELGRTSNGKGLISEYSYEELLKLDFGGWFSADFTGERILTLKEVLDLIGNTKDLIIEIKKGGSMYPHIATELCHVLKPYSLKNIYVKSFNHEVVKEVADINHKIKTGILIYGKPVLLKEQMKYAKASFVSIAYPYITKELLDHLYQDKIEVMVWTVDNKKHMEDIKKLDKGIGIITNYPELGFK</sequence>
<keyword evidence="2" id="KW-0378">Hydrolase</keyword>
<dbReference type="OrthoDB" id="384721at2"/>
<name>A0A0G3WEW2_9CLOT</name>
<dbReference type="Gene3D" id="3.20.20.190">
    <property type="entry name" value="Phosphatidylinositol (PI) phosphodiesterase"/>
    <property type="match status" value="1"/>
</dbReference>
<dbReference type="GO" id="GO:0008889">
    <property type="term" value="F:glycerophosphodiester phosphodiesterase activity"/>
    <property type="evidence" value="ECO:0007669"/>
    <property type="project" value="UniProtKB-EC"/>
</dbReference>
<dbReference type="InterPro" id="IPR030395">
    <property type="entry name" value="GP_PDE_dom"/>
</dbReference>
<proteinExistence type="predicted"/>
<evidence type="ECO:0000313" key="3">
    <source>
        <dbReference type="Proteomes" id="UP000035704"/>
    </source>
</evidence>
<reference evidence="2 3" key="1">
    <citation type="submission" date="2014-10" db="EMBL/GenBank/DDBJ databases">
        <title>Genome sequence of Clostridium aceticum DSM 1496.</title>
        <authorList>
            <person name="Poehlein A."/>
            <person name="Schiel-Bengelsdorf B."/>
            <person name="Gottschalk G."/>
            <person name="Duerre P."/>
            <person name="Daniel R."/>
        </authorList>
    </citation>
    <scope>NUCLEOTIDE SEQUENCE [LARGE SCALE GENOMIC DNA]</scope>
    <source>
        <strain evidence="2 3">DSM 1496</strain>
    </source>
</reference>
<dbReference type="PANTHER" id="PTHR46211:SF1">
    <property type="entry name" value="GLYCEROPHOSPHODIESTER PHOSPHODIESTERASE, CYTOPLASMIC"/>
    <property type="match status" value="1"/>
</dbReference>
<accession>A0A0G3WEW2</accession>
<dbReference type="Pfam" id="PF03009">
    <property type="entry name" value="GDPD"/>
    <property type="match status" value="1"/>
</dbReference>
<dbReference type="PATRIC" id="fig|84022.6.peg.3028"/>
<organism evidence="2 3">
    <name type="scientific">Clostridium aceticum</name>
    <dbReference type="NCBI Taxonomy" id="84022"/>
    <lineage>
        <taxon>Bacteria</taxon>
        <taxon>Bacillati</taxon>
        <taxon>Bacillota</taxon>
        <taxon>Clostridia</taxon>
        <taxon>Eubacteriales</taxon>
        <taxon>Clostridiaceae</taxon>
        <taxon>Clostridium</taxon>
    </lineage>
</organism>
<dbReference type="EC" id="3.1.4.46" evidence="2"/>
<dbReference type="GO" id="GO:0006629">
    <property type="term" value="P:lipid metabolic process"/>
    <property type="evidence" value="ECO:0007669"/>
    <property type="project" value="InterPro"/>
</dbReference>
<dbReference type="RefSeq" id="WP_082058176.1">
    <property type="nucleotide sequence ID" value="NZ_CP009687.1"/>
</dbReference>
<dbReference type="KEGG" id="cace:CACET_c29760"/>
<dbReference type="STRING" id="84022.CACET_c29760"/>
<gene>
    <name evidence="2" type="primary">upgQ</name>
    <name evidence="2" type="ORF">CACET_c29760</name>
</gene>
<dbReference type="EMBL" id="CP009687">
    <property type="protein sequence ID" value="AKL96420.1"/>
    <property type="molecule type" value="Genomic_DNA"/>
</dbReference>
<feature type="domain" description="GP-PDE" evidence="1">
    <location>
        <begin position="3"/>
        <end position="237"/>
    </location>
</feature>
<keyword evidence="3" id="KW-1185">Reference proteome</keyword>
<dbReference type="PANTHER" id="PTHR46211">
    <property type="entry name" value="GLYCEROPHOSPHORYL DIESTER PHOSPHODIESTERASE"/>
    <property type="match status" value="1"/>
</dbReference>
<dbReference type="Proteomes" id="UP000035704">
    <property type="component" value="Chromosome"/>
</dbReference>
<dbReference type="SUPFAM" id="SSF51695">
    <property type="entry name" value="PLC-like phosphodiesterases"/>
    <property type="match status" value="1"/>
</dbReference>
<dbReference type="PROSITE" id="PS51704">
    <property type="entry name" value="GP_PDE"/>
    <property type="match status" value="1"/>
</dbReference>
<protein>
    <submittedName>
        <fullName evidence="2">Glycerophosphoryl diester phosphodiesterase UpgQ</fullName>
        <ecNumber evidence="2">3.1.4.46</ecNumber>
    </submittedName>
</protein>
<evidence type="ECO:0000259" key="1">
    <source>
        <dbReference type="PROSITE" id="PS51704"/>
    </source>
</evidence>